<feature type="region of interest" description="Disordered" evidence="3">
    <location>
        <begin position="1"/>
        <end position="26"/>
    </location>
</feature>
<evidence type="ECO:0000313" key="9">
    <source>
        <dbReference type="Proteomes" id="UP000663889"/>
    </source>
</evidence>
<dbReference type="Proteomes" id="UP000663874">
    <property type="component" value="Unassembled WGS sequence"/>
</dbReference>
<dbReference type="InterPro" id="IPR001878">
    <property type="entry name" value="Znf_CCHC"/>
</dbReference>
<evidence type="ECO:0000259" key="4">
    <source>
        <dbReference type="PROSITE" id="PS50158"/>
    </source>
</evidence>
<feature type="coiled-coil region" evidence="2">
    <location>
        <begin position="473"/>
        <end position="500"/>
    </location>
</feature>
<dbReference type="GO" id="GO:0008270">
    <property type="term" value="F:zinc ion binding"/>
    <property type="evidence" value="ECO:0007669"/>
    <property type="project" value="UniProtKB-KW"/>
</dbReference>
<feature type="region of interest" description="Disordered" evidence="3">
    <location>
        <begin position="43"/>
        <end position="88"/>
    </location>
</feature>
<feature type="compositionally biased region" description="Low complexity" evidence="3">
    <location>
        <begin position="9"/>
        <end position="21"/>
    </location>
</feature>
<dbReference type="AlphaFoldDB" id="A0A814YPC6"/>
<feature type="compositionally biased region" description="Basic residues" evidence="3">
    <location>
        <begin position="77"/>
        <end position="87"/>
    </location>
</feature>
<sequence>MSNKDPKTNKNIKNKNINTINDDIKDRRDTELTFLKKISEEYELRPTQNGNEQGEKRIRTASDEEYDKTINEYGTPKRSRSSQRKTRTITNSYYAATTTSNYNNSSSRIDKMDNQLNNSQKKTSVKTGDFNFKITRNAITYAVEQNLPAIRLECEPKLNEHKEGAALIKELIKLIEDDFKKINPKIKTNSDIGFDTWFIDNKGDLLCYTNNINLFVFLCDVQHVPNKIINTNVKVILPKHLPPQRSIIIKGVPNSLCIEDINDILAQKFTTIYIIEEILGTNNGKSRYVRMDLLSEIEYQQILRSGIICMEGQCLHVIEYLAAPRVLFCSKCNEPGHSKKNCSFDFERCRRCGGDRNVGQHNECGIRCHNCKEEHLSTDYKCVAVQCYRRDLIQHIQQHPESLPNDIQLFIPSQYRRQGDKTISNRNFGTRQTLDNQQLKNKINPEEWPILPPPTRSTISFTKYADTCPSDIMNNVKLQLSQIEINCALAKEEYDRKNIEIKSQISSSINQIQSLITCCSSVIQKQNEAIAVLKNAICECLEFNRVTNQALCCIMDKSGDQQYVEISKQLSSIPFAERQSSINKLFSTYTPILDEFTMKLLEVTKHLYLNVNNGL</sequence>
<keyword evidence="2" id="KW-0175">Coiled coil</keyword>
<dbReference type="GO" id="GO:0003676">
    <property type="term" value="F:nucleic acid binding"/>
    <property type="evidence" value="ECO:0007669"/>
    <property type="project" value="InterPro"/>
</dbReference>
<reference evidence="6" key="1">
    <citation type="submission" date="2021-02" db="EMBL/GenBank/DDBJ databases">
        <authorList>
            <person name="Nowell W R."/>
        </authorList>
    </citation>
    <scope>NUCLEOTIDE SEQUENCE</scope>
</reference>
<accession>A0A814YPC6</accession>
<protein>
    <recommendedName>
        <fullName evidence="4">CCHC-type domain-containing protein</fullName>
    </recommendedName>
</protein>
<gene>
    <name evidence="8" type="ORF">FNK824_LOCUS31172</name>
    <name evidence="7" type="ORF">OTI717_LOCUS32916</name>
    <name evidence="5" type="ORF">RFH988_LOCUS25756</name>
    <name evidence="6" type="ORF">SEV965_LOCUS22842</name>
</gene>
<name>A0A814YPC6_9BILA</name>
<dbReference type="EMBL" id="CAJOBE010009938">
    <property type="protein sequence ID" value="CAF4096382.1"/>
    <property type="molecule type" value="Genomic_DNA"/>
</dbReference>
<dbReference type="OrthoDB" id="10142939at2759"/>
<keyword evidence="1" id="KW-0862">Zinc</keyword>
<dbReference type="EMBL" id="CAJOAX010010471">
    <property type="protein sequence ID" value="CAF4075672.1"/>
    <property type="molecule type" value="Genomic_DNA"/>
</dbReference>
<evidence type="ECO:0000313" key="7">
    <source>
        <dbReference type="EMBL" id="CAF4075672.1"/>
    </source>
</evidence>
<dbReference type="Proteomes" id="UP000663889">
    <property type="component" value="Unassembled WGS sequence"/>
</dbReference>
<feature type="compositionally biased region" description="Basic and acidic residues" evidence="3">
    <location>
        <begin position="53"/>
        <end position="70"/>
    </location>
</feature>
<evidence type="ECO:0000313" key="8">
    <source>
        <dbReference type="EMBL" id="CAF4096382.1"/>
    </source>
</evidence>
<proteinExistence type="predicted"/>
<keyword evidence="1" id="KW-0863">Zinc-finger</keyword>
<dbReference type="EMBL" id="CAJNOO010001984">
    <property type="protein sequence ID" value="CAF1223114.1"/>
    <property type="molecule type" value="Genomic_DNA"/>
</dbReference>
<evidence type="ECO:0000256" key="3">
    <source>
        <dbReference type="SAM" id="MobiDB-lite"/>
    </source>
</evidence>
<dbReference type="Proteomes" id="UP000663823">
    <property type="component" value="Unassembled WGS sequence"/>
</dbReference>
<dbReference type="Proteomes" id="UP000663882">
    <property type="component" value="Unassembled WGS sequence"/>
</dbReference>
<dbReference type="PROSITE" id="PS50158">
    <property type="entry name" value="ZF_CCHC"/>
    <property type="match status" value="1"/>
</dbReference>
<evidence type="ECO:0000256" key="1">
    <source>
        <dbReference type="PROSITE-ProRule" id="PRU00047"/>
    </source>
</evidence>
<keyword evidence="1" id="KW-0479">Metal-binding</keyword>
<comment type="caution">
    <text evidence="6">The sequence shown here is derived from an EMBL/GenBank/DDBJ whole genome shotgun (WGS) entry which is preliminary data.</text>
</comment>
<feature type="domain" description="CCHC-type" evidence="4">
    <location>
        <begin position="329"/>
        <end position="342"/>
    </location>
</feature>
<organism evidence="6 9">
    <name type="scientific">Rotaria sordida</name>
    <dbReference type="NCBI Taxonomy" id="392033"/>
    <lineage>
        <taxon>Eukaryota</taxon>
        <taxon>Metazoa</taxon>
        <taxon>Spiralia</taxon>
        <taxon>Gnathifera</taxon>
        <taxon>Rotifera</taxon>
        <taxon>Eurotatoria</taxon>
        <taxon>Bdelloidea</taxon>
        <taxon>Philodinida</taxon>
        <taxon>Philodinidae</taxon>
        <taxon>Rotaria</taxon>
    </lineage>
</organism>
<evidence type="ECO:0000256" key="2">
    <source>
        <dbReference type="SAM" id="Coils"/>
    </source>
</evidence>
<dbReference type="EMBL" id="CAJNOU010001643">
    <property type="protein sequence ID" value="CAF1233701.1"/>
    <property type="molecule type" value="Genomic_DNA"/>
</dbReference>
<evidence type="ECO:0000313" key="6">
    <source>
        <dbReference type="EMBL" id="CAF1233701.1"/>
    </source>
</evidence>
<evidence type="ECO:0000313" key="5">
    <source>
        <dbReference type="EMBL" id="CAF1223114.1"/>
    </source>
</evidence>